<comment type="caution">
    <text evidence="1">The sequence shown here is derived from an EMBL/GenBank/DDBJ whole genome shotgun (WGS) entry which is preliminary data.</text>
</comment>
<sequence>MISLKSFFIHHFHHNFQKSTTKNCVAHRVDTYKRNKMKERNQQMQRELRFTAEICSQVIGNEHEQKHQIQILMSSMREKVARIITTTMLATTTTTYSRVIPQMRSGNIRKPYPLPWEVEVVFNRLSAQEKTYQIRY</sequence>
<dbReference type="EMBL" id="JACXVP010000004">
    <property type="protein sequence ID" value="KAG5608494.1"/>
    <property type="molecule type" value="Genomic_DNA"/>
</dbReference>
<accession>A0A9J5ZC71</accession>
<gene>
    <name evidence="1" type="ORF">H5410_019775</name>
</gene>
<dbReference type="Proteomes" id="UP000824120">
    <property type="component" value="Chromosome 4"/>
</dbReference>
<reference evidence="1 2" key="1">
    <citation type="submission" date="2020-09" db="EMBL/GenBank/DDBJ databases">
        <title>De no assembly of potato wild relative species, Solanum commersonii.</title>
        <authorList>
            <person name="Cho K."/>
        </authorList>
    </citation>
    <scope>NUCLEOTIDE SEQUENCE [LARGE SCALE GENOMIC DNA]</scope>
    <source>
        <strain evidence="1">LZ3.2</strain>
        <tissue evidence="1">Leaf</tissue>
    </source>
</reference>
<evidence type="ECO:0000313" key="1">
    <source>
        <dbReference type="EMBL" id="KAG5608494.1"/>
    </source>
</evidence>
<organism evidence="1 2">
    <name type="scientific">Solanum commersonii</name>
    <name type="common">Commerson's wild potato</name>
    <name type="synonym">Commerson's nightshade</name>
    <dbReference type="NCBI Taxonomy" id="4109"/>
    <lineage>
        <taxon>Eukaryota</taxon>
        <taxon>Viridiplantae</taxon>
        <taxon>Streptophyta</taxon>
        <taxon>Embryophyta</taxon>
        <taxon>Tracheophyta</taxon>
        <taxon>Spermatophyta</taxon>
        <taxon>Magnoliopsida</taxon>
        <taxon>eudicotyledons</taxon>
        <taxon>Gunneridae</taxon>
        <taxon>Pentapetalae</taxon>
        <taxon>asterids</taxon>
        <taxon>lamiids</taxon>
        <taxon>Solanales</taxon>
        <taxon>Solanaceae</taxon>
        <taxon>Solanoideae</taxon>
        <taxon>Solaneae</taxon>
        <taxon>Solanum</taxon>
    </lineage>
</organism>
<dbReference type="AlphaFoldDB" id="A0A9J5ZC71"/>
<proteinExistence type="predicted"/>
<keyword evidence="2" id="KW-1185">Reference proteome</keyword>
<evidence type="ECO:0000313" key="2">
    <source>
        <dbReference type="Proteomes" id="UP000824120"/>
    </source>
</evidence>
<name>A0A9J5ZC71_SOLCO</name>
<protein>
    <submittedName>
        <fullName evidence="1">Uncharacterized protein</fullName>
    </submittedName>
</protein>